<comment type="caution">
    <text evidence="25">The sequence shown here is derived from an EMBL/GenBank/DDBJ whole genome shotgun (WGS) entry which is preliminary data.</text>
</comment>
<evidence type="ECO:0000256" key="17">
    <source>
        <dbReference type="ARBA" id="ARBA00023140"/>
    </source>
</evidence>
<keyword evidence="13" id="KW-0663">Pyridoxal phosphate</keyword>
<evidence type="ECO:0000256" key="18">
    <source>
        <dbReference type="ARBA" id="ARBA00051585"/>
    </source>
</evidence>
<evidence type="ECO:0000256" key="4">
    <source>
        <dbReference type="ARBA" id="ARBA00006432"/>
    </source>
</evidence>
<keyword evidence="8" id="KW-0436">Ligase</keyword>
<name>A0A1J9QK04_9EURO</name>
<evidence type="ECO:0000256" key="21">
    <source>
        <dbReference type="ARBA" id="ARBA00078285"/>
    </source>
</evidence>
<dbReference type="SUPFAM" id="SSF56801">
    <property type="entry name" value="Acetyl-CoA synthetase-like"/>
    <property type="match status" value="1"/>
</dbReference>
<evidence type="ECO:0000256" key="9">
    <source>
        <dbReference type="ARBA" id="ARBA00022677"/>
    </source>
</evidence>
<comment type="similarity">
    <text evidence="5">Belongs to the class-I pyridoxal-phosphate-dependent aminotransferase family.</text>
</comment>
<keyword evidence="16 22" id="KW-0472">Membrane</keyword>
<comment type="similarity">
    <text evidence="4">Belongs to the ATP-dependent AMP-binding enzyme family.</text>
</comment>
<dbReference type="Gene3D" id="3.30.300.30">
    <property type="match status" value="1"/>
</dbReference>
<comment type="subcellular location">
    <subcellularLocation>
        <location evidence="3">Cell membrane</location>
        <topology evidence="3">Multi-pass membrane protein</topology>
    </subcellularLocation>
    <subcellularLocation>
        <location evidence="1">Lipid droplet</location>
    </subcellularLocation>
    <subcellularLocation>
        <location evidence="2">Peroxisome membrane</location>
        <topology evidence="2">Multi-pass membrane protein</topology>
    </subcellularLocation>
</comment>
<evidence type="ECO:0000256" key="20">
    <source>
        <dbReference type="ARBA" id="ARBA00068795"/>
    </source>
</evidence>
<evidence type="ECO:0000256" key="19">
    <source>
        <dbReference type="ARBA" id="ARBA00060276"/>
    </source>
</evidence>
<evidence type="ECO:0000313" key="25">
    <source>
        <dbReference type="EMBL" id="OJD16228.1"/>
    </source>
</evidence>
<protein>
    <recommendedName>
        <fullName evidence="20">Very long-chain fatty acid transport protein</fullName>
    </recommendedName>
    <alternativeName>
        <fullName evidence="21">Very-long-chain acyl-CoA synthetase</fullName>
    </alternativeName>
</protein>
<evidence type="ECO:0000256" key="8">
    <source>
        <dbReference type="ARBA" id="ARBA00022598"/>
    </source>
</evidence>
<keyword evidence="7" id="KW-1003">Cell membrane</keyword>
<dbReference type="InterPro" id="IPR015421">
    <property type="entry name" value="PyrdxlP-dep_Trfase_major"/>
</dbReference>
<dbReference type="STRING" id="1447872.A0A1J9QK04"/>
<dbReference type="PROSITE" id="PS00455">
    <property type="entry name" value="AMP_BINDING"/>
    <property type="match status" value="1"/>
</dbReference>
<dbReference type="InterPro" id="IPR015424">
    <property type="entry name" value="PyrdxlP-dep_Trfase"/>
</dbReference>
<keyword evidence="11" id="KW-0547">Nucleotide-binding</keyword>
<dbReference type="GO" id="GO:0005811">
    <property type="term" value="C:lipid droplet"/>
    <property type="evidence" value="ECO:0007669"/>
    <property type="project" value="UniProtKB-SubCell"/>
</dbReference>
<dbReference type="GO" id="GO:0004467">
    <property type="term" value="F:long-chain fatty acid-CoA ligase activity"/>
    <property type="evidence" value="ECO:0007669"/>
    <property type="project" value="TreeGrafter"/>
</dbReference>
<dbReference type="GO" id="GO:0005778">
    <property type="term" value="C:peroxisomal membrane"/>
    <property type="evidence" value="ECO:0007669"/>
    <property type="project" value="UniProtKB-SubCell"/>
</dbReference>
<evidence type="ECO:0000256" key="1">
    <source>
        <dbReference type="ARBA" id="ARBA00004502"/>
    </source>
</evidence>
<dbReference type="VEuPathDB" id="FungiDB:AJ78_03608"/>
<evidence type="ECO:0000313" key="26">
    <source>
        <dbReference type="Proteomes" id="UP000182235"/>
    </source>
</evidence>
<dbReference type="CDD" id="cd00609">
    <property type="entry name" value="AAT_like"/>
    <property type="match status" value="1"/>
</dbReference>
<evidence type="ECO:0000256" key="14">
    <source>
        <dbReference type="ARBA" id="ARBA00022989"/>
    </source>
</evidence>
<dbReference type="OrthoDB" id="10253869at2759"/>
<evidence type="ECO:0000256" key="3">
    <source>
        <dbReference type="ARBA" id="ARBA00004651"/>
    </source>
</evidence>
<dbReference type="GO" id="GO:0044539">
    <property type="term" value="P:long-chain fatty acid import into cell"/>
    <property type="evidence" value="ECO:0007669"/>
    <property type="project" value="TreeGrafter"/>
</dbReference>
<evidence type="ECO:0000259" key="24">
    <source>
        <dbReference type="Pfam" id="PF00501"/>
    </source>
</evidence>
<evidence type="ECO:0000256" key="10">
    <source>
        <dbReference type="ARBA" id="ARBA00022692"/>
    </source>
</evidence>
<dbReference type="PANTHER" id="PTHR43107">
    <property type="entry name" value="LONG-CHAIN FATTY ACID TRANSPORT PROTEIN"/>
    <property type="match status" value="1"/>
</dbReference>
<dbReference type="Pfam" id="PF00501">
    <property type="entry name" value="AMP-binding"/>
    <property type="match status" value="1"/>
</dbReference>
<feature type="transmembrane region" description="Helical" evidence="22">
    <location>
        <begin position="686"/>
        <end position="709"/>
    </location>
</feature>
<dbReference type="InterPro" id="IPR015422">
    <property type="entry name" value="PyrdxlP-dep_Trfase_small"/>
</dbReference>
<keyword evidence="12" id="KW-0067">ATP-binding</keyword>
<feature type="domain" description="Aminotransferase class I/classII large" evidence="23">
    <location>
        <begin position="62"/>
        <end position="397"/>
    </location>
</feature>
<keyword evidence="10 22" id="KW-0812">Transmembrane</keyword>
<dbReference type="Gene3D" id="3.40.640.10">
    <property type="entry name" value="Type I PLP-dependent aspartate aminotransferase-like (Major domain)"/>
    <property type="match status" value="1"/>
</dbReference>
<evidence type="ECO:0000256" key="22">
    <source>
        <dbReference type="SAM" id="Phobius"/>
    </source>
</evidence>
<evidence type="ECO:0000256" key="15">
    <source>
        <dbReference type="ARBA" id="ARBA00023055"/>
    </source>
</evidence>
<dbReference type="Gene3D" id="3.40.50.12780">
    <property type="entry name" value="N-terminal domain of ligase-like"/>
    <property type="match status" value="1"/>
</dbReference>
<dbReference type="GO" id="GO:0005324">
    <property type="term" value="F:long-chain fatty acid transmembrane transporter activity"/>
    <property type="evidence" value="ECO:0007669"/>
    <property type="project" value="TreeGrafter"/>
</dbReference>
<evidence type="ECO:0000256" key="16">
    <source>
        <dbReference type="ARBA" id="ARBA00023136"/>
    </source>
</evidence>
<evidence type="ECO:0000256" key="13">
    <source>
        <dbReference type="ARBA" id="ARBA00022898"/>
    </source>
</evidence>
<gene>
    <name evidence="25" type="ORF">AJ78_03608</name>
</gene>
<dbReference type="InterPro" id="IPR000873">
    <property type="entry name" value="AMP-dep_synth/lig_dom"/>
</dbReference>
<keyword evidence="26" id="KW-1185">Reference proteome</keyword>
<keyword evidence="14 22" id="KW-1133">Transmembrane helix</keyword>
<dbReference type="SUPFAM" id="SSF53383">
    <property type="entry name" value="PLP-dependent transferases"/>
    <property type="match status" value="1"/>
</dbReference>
<evidence type="ECO:0000256" key="11">
    <source>
        <dbReference type="ARBA" id="ARBA00022741"/>
    </source>
</evidence>
<evidence type="ECO:0000256" key="7">
    <source>
        <dbReference type="ARBA" id="ARBA00022475"/>
    </source>
</evidence>
<feature type="domain" description="AMP-dependent synthetase/ligase" evidence="24">
    <location>
        <begin position="482"/>
        <end position="860"/>
    </location>
</feature>
<keyword evidence="6" id="KW-0813">Transport</keyword>
<comment type="catalytic activity">
    <reaction evidence="18">
        <text>a very long-chain fatty acid + ATP + CoA = a very long-chain fatty acyl-CoA + AMP + diphosphate</text>
        <dbReference type="Rhea" id="RHEA:54536"/>
        <dbReference type="ChEBI" id="CHEBI:30616"/>
        <dbReference type="ChEBI" id="CHEBI:33019"/>
        <dbReference type="ChEBI" id="CHEBI:57287"/>
        <dbReference type="ChEBI" id="CHEBI:58950"/>
        <dbReference type="ChEBI" id="CHEBI:138261"/>
        <dbReference type="ChEBI" id="CHEBI:456215"/>
    </reaction>
</comment>
<reference evidence="25 26" key="1">
    <citation type="submission" date="2015-07" db="EMBL/GenBank/DDBJ databases">
        <title>Emmonsia species relationships and genome sequence.</title>
        <authorList>
            <consortium name="The Broad Institute Genomics Platform"/>
            <person name="Cuomo C.A."/>
            <person name="Munoz J.F."/>
            <person name="Imamovic A."/>
            <person name="Priest M.E."/>
            <person name="Young S."/>
            <person name="Clay O.K."/>
            <person name="McEwen J.G."/>
        </authorList>
    </citation>
    <scope>NUCLEOTIDE SEQUENCE [LARGE SCALE GENOMIC DNA]</scope>
    <source>
        <strain evidence="25 26">UAMH 9510</strain>
    </source>
</reference>
<proteinExistence type="inferred from homology"/>
<dbReference type="InterPro" id="IPR020845">
    <property type="entry name" value="AMP-binding_CS"/>
</dbReference>
<evidence type="ECO:0000256" key="5">
    <source>
        <dbReference type="ARBA" id="ARBA00007441"/>
    </source>
</evidence>
<dbReference type="AlphaFoldDB" id="A0A1J9QK04"/>
<dbReference type="InterPro" id="IPR045851">
    <property type="entry name" value="AMP-bd_C_sf"/>
</dbReference>
<dbReference type="PROSITE" id="PS00105">
    <property type="entry name" value="AA_TRANSFER_CLASS_1"/>
    <property type="match status" value="1"/>
</dbReference>
<organism evidence="25 26">
    <name type="scientific">Emergomyces pasteurianus Ep9510</name>
    <dbReference type="NCBI Taxonomy" id="1447872"/>
    <lineage>
        <taxon>Eukaryota</taxon>
        <taxon>Fungi</taxon>
        <taxon>Dikarya</taxon>
        <taxon>Ascomycota</taxon>
        <taxon>Pezizomycotina</taxon>
        <taxon>Eurotiomycetes</taxon>
        <taxon>Eurotiomycetidae</taxon>
        <taxon>Onygenales</taxon>
        <taxon>Ajellomycetaceae</taxon>
        <taxon>Emergomyces</taxon>
    </lineage>
</organism>
<keyword evidence="9" id="KW-0551">Lipid droplet</keyword>
<dbReference type="GO" id="GO:0030170">
    <property type="term" value="F:pyridoxal phosphate binding"/>
    <property type="evidence" value="ECO:0007669"/>
    <property type="project" value="InterPro"/>
</dbReference>
<keyword evidence="17" id="KW-0576">Peroxisome</keyword>
<evidence type="ECO:0000256" key="2">
    <source>
        <dbReference type="ARBA" id="ARBA00004585"/>
    </source>
</evidence>
<evidence type="ECO:0000259" key="23">
    <source>
        <dbReference type="Pfam" id="PF00155"/>
    </source>
</evidence>
<sequence>MVKIEPFILESYLNENGPKAKYNITSSCSLPISLQDLKLLSDDVSSSSDDGAVSADTLSRDMDYGPPCGSENLRTRLASLYSVKTSKPLSADNVLITPGASLANFLIFYGICDRGDHVICHYPTYQQLYTQPASLGAEVSLWRTKGEDNWRVDIEALKGMIKANTKCIVINNPQNPTGAIIPHSTLESIIQIAREHSIIVISDEVYRPLFHSITPADPEFPPSVMSLGYENVIVSGSMSKAYSLSGIRVGWLASPNVDLVRACGAWRAYTMISVSQIDQQIAHYALGEGCLHNLLRRNNGLAQHNLAILEGFVEQHRWACDWVKPMGGSVAFVRFSRMGKPVDDGEFCEKLLEKEGVLVVPGSLCFGNGDGDGKGFIGYVRIGFVMETQTLERALEGLRAFMRDGFETVSVSTTNLAQTAVPLSLAVPAAAASIAYLDARWGVSSDLKVMSALYRSSFSRLMAERRGQCNLFYIMERNALDKRTANHPALVYDKQTWTFHELYTTSLRYGTWFKKNYGIKTGDVVAMDFLNSSAFIFMWMGLWSIGAIPAFINYNLAKNSLAHCVKVSSARIIFAERELQEECFPPEQLEVFSRPDFREGGGSVQVVFYDKALEREILLTPAERAPNSSRPGSLASDTATLIYTSGTTGLPKPAIVSWAKCIMGAGFVSKWMELKKTDRVYTCMPLYHSTAAVLGYLACMVSSTTIIIGRKFSASKFWKEVRDNDATVVQYVGETLRYLLATPRQIDPITGKNLDAENNVRIIYGNGLRPDIWNHVKERFNVPTVCEFYASTEGNSGSWNKSSNDYAAGAIGRNGAIAQLVLGRSVAVVELDYETEKPRRDPKTGFCKKVARGDPGELLFALNADNIQSTFQGYFNNNGATESKVLRDVLKKGDAWFRTGDVVRWDVEGRWYFSDRIGDTFRWRSENVSTNEVSEVLGRHSAVLEANVYGVALPNHDGRAGCAAIVFREQATVTPPPDAEREKDASKVPILEPSPAVLNSLAELASANLPKYAVPLFLRVTREMQSTGNNKQQKHMLRMEGVDVDLLSGKGVDDRLYWLRGGKYLPFGKEEWEALKGGSVRL</sequence>
<comment type="function">
    <text evidence="19">Acyl-CoA synthetase required for both the import of long chain fatty acids (LCFAs) (C14-C18) and the activation very long chain fatty acids (VLCFAs) (C20-C26) by esterification of the fatty acids into metabolically active CoA-thioesters for subsequent degradation or incorporation into phospholipids. The transport and fatty acyl-CoA synthetase activities are genetically separable and are thus independent activities. Esterifies VLCFAs in the peroxisome matrix. The VLCFAs are actively transported into peroxisomes by a PXA1-PXA2 heterodimeric transporter in the peroxisomal membrane.</text>
</comment>
<dbReference type="InterPro" id="IPR042099">
    <property type="entry name" value="ANL_N_sf"/>
</dbReference>
<dbReference type="FunFam" id="3.40.50.12780:FF:000019">
    <property type="entry name" value="Long-chain fatty acid transporter"/>
    <property type="match status" value="1"/>
</dbReference>
<evidence type="ECO:0000256" key="12">
    <source>
        <dbReference type="ARBA" id="ARBA00022840"/>
    </source>
</evidence>
<dbReference type="InterPro" id="IPR004838">
    <property type="entry name" value="NHTrfase_class1_PyrdxlP-BS"/>
</dbReference>
<dbReference type="InterPro" id="IPR004839">
    <property type="entry name" value="Aminotransferase_I/II_large"/>
</dbReference>
<dbReference type="Gene3D" id="3.90.1150.10">
    <property type="entry name" value="Aspartate Aminotransferase, domain 1"/>
    <property type="match status" value="1"/>
</dbReference>
<dbReference type="GO" id="GO:0005524">
    <property type="term" value="F:ATP binding"/>
    <property type="evidence" value="ECO:0007669"/>
    <property type="project" value="UniProtKB-KW"/>
</dbReference>
<dbReference type="PANTHER" id="PTHR43107:SF15">
    <property type="entry name" value="FATTY ACID TRANSPORT PROTEIN 3, ISOFORM A"/>
    <property type="match status" value="1"/>
</dbReference>
<accession>A0A1J9QK04</accession>
<dbReference type="Proteomes" id="UP000182235">
    <property type="component" value="Unassembled WGS sequence"/>
</dbReference>
<dbReference type="Pfam" id="PF00155">
    <property type="entry name" value="Aminotran_1_2"/>
    <property type="match status" value="1"/>
</dbReference>
<evidence type="ECO:0000256" key="6">
    <source>
        <dbReference type="ARBA" id="ARBA00022448"/>
    </source>
</evidence>
<dbReference type="GO" id="GO:0009898">
    <property type="term" value="C:cytoplasmic side of plasma membrane"/>
    <property type="evidence" value="ECO:0007669"/>
    <property type="project" value="TreeGrafter"/>
</dbReference>
<dbReference type="EMBL" id="LGRN01000118">
    <property type="protein sequence ID" value="OJD16228.1"/>
    <property type="molecule type" value="Genomic_DNA"/>
</dbReference>
<keyword evidence="15" id="KW-0445">Lipid transport</keyword>